<gene>
    <name evidence="8" type="ORF">HEP81_06730</name>
</gene>
<dbReference type="Gene3D" id="1.20.1250.20">
    <property type="entry name" value="MFS general substrate transporter like domains"/>
    <property type="match status" value="1"/>
</dbReference>
<dbReference type="SUPFAM" id="SSF103473">
    <property type="entry name" value="MFS general substrate transporter"/>
    <property type="match status" value="1"/>
</dbReference>
<evidence type="ECO:0000259" key="7">
    <source>
        <dbReference type="PROSITE" id="PS50850"/>
    </source>
</evidence>
<feature type="transmembrane region" description="Helical" evidence="6">
    <location>
        <begin position="15"/>
        <end position="39"/>
    </location>
</feature>
<evidence type="ECO:0000313" key="8">
    <source>
        <dbReference type="EMBL" id="QNT96964.1"/>
    </source>
</evidence>
<keyword evidence="3 6" id="KW-1133">Transmembrane helix</keyword>
<evidence type="ECO:0000313" key="9">
    <source>
        <dbReference type="Proteomes" id="UP000516422"/>
    </source>
</evidence>
<comment type="subcellular location">
    <subcellularLocation>
        <location evidence="1">Cell membrane</location>
        <topology evidence="1">Multi-pass membrane protein</topology>
    </subcellularLocation>
</comment>
<feature type="transmembrane region" description="Helical" evidence="6">
    <location>
        <begin position="141"/>
        <end position="162"/>
    </location>
</feature>
<dbReference type="GeneID" id="91466251"/>
<dbReference type="InterPro" id="IPR011701">
    <property type="entry name" value="MFS"/>
</dbReference>
<dbReference type="PANTHER" id="PTHR42718:SF42">
    <property type="entry name" value="EXPORT PROTEIN"/>
    <property type="match status" value="1"/>
</dbReference>
<dbReference type="GO" id="GO:0046677">
    <property type="term" value="P:response to antibiotic"/>
    <property type="evidence" value="ECO:0007669"/>
    <property type="project" value="UniProtKB-KW"/>
</dbReference>
<feature type="transmembrane region" description="Helical" evidence="6">
    <location>
        <begin position="59"/>
        <end position="76"/>
    </location>
</feature>
<feature type="transmembrane region" description="Helical" evidence="6">
    <location>
        <begin position="83"/>
        <end position="102"/>
    </location>
</feature>
<name>A0A7H1Q9I4_9ACTN</name>
<sequence>MAEADPTVHPDRRRWAVLAVMSFCMFIVVMDNTILVVALKSIQQSLSATNAQLQWTMDAYTLTYAALMFTTGVLGDRLGHRNVLVFGMLFFTVVSTFGAWSGDTAQLTLWRALMGVGAAVVPGCTMAVITNAFPPAERAKAIGLWSVSNGLGIACGPVIGGALVSEFWWGSALLVNVPLAGLAMLAIVLLVPNTKAPQPGRLDIAGVALSASGVGLIVYGVIAGGEPAGWLRAPVFGPIAAGGVLLGTLVWHSRRAANPALDLPLLRTREFAAGAATMSLTFLLVNGASFVLVFYVQILRGFSPLQSGLLMLPVAVGAVLTGQRSDALMNRFGSAAVVAAGAITLCAGCTGFALLDLHTGIWVFIVLQFVSGLGFGATLAPSMTAALSVVPKARSGAGSALANTFRQLGTALGVAVLGSLLGTIYRNQLGDRIEILPQQARGEAGNSIGSTLLAVERARAGGDGSGPAELSRFARRAAELVTAAQDSFLVAMRVTMVVSAGVALLAAAAAMLWLPRREPREPSSARKADVSVGSR</sequence>
<dbReference type="KEGG" id="sgf:HEP81_06730"/>
<dbReference type="PANTHER" id="PTHR42718">
    <property type="entry name" value="MAJOR FACILITATOR SUPERFAMILY MULTIDRUG TRANSPORTER MFSC"/>
    <property type="match status" value="1"/>
</dbReference>
<dbReference type="RefSeq" id="WP_037659151.1">
    <property type="nucleotide sequence ID" value="NZ_CP051006.1"/>
</dbReference>
<dbReference type="GO" id="GO:0005886">
    <property type="term" value="C:plasma membrane"/>
    <property type="evidence" value="ECO:0007669"/>
    <property type="project" value="UniProtKB-SubCell"/>
</dbReference>
<feature type="transmembrane region" description="Helical" evidence="6">
    <location>
        <begin position="302"/>
        <end position="320"/>
    </location>
</feature>
<feature type="transmembrane region" description="Helical" evidence="6">
    <location>
        <begin position="230"/>
        <end position="251"/>
    </location>
</feature>
<dbReference type="InterPro" id="IPR020846">
    <property type="entry name" value="MFS_dom"/>
</dbReference>
<feature type="domain" description="Major facilitator superfamily (MFS) profile" evidence="7">
    <location>
        <begin position="17"/>
        <end position="518"/>
    </location>
</feature>
<feature type="transmembrane region" description="Helical" evidence="6">
    <location>
        <begin position="408"/>
        <end position="425"/>
    </location>
</feature>
<dbReference type="EMBL" id="CP051006">
    <property type="protein sequence ID" value="QNT96964.1"/>
    <property type="molecule type" value="Genomic_DNA"/>
</dbReference>
<keyword evidence="2 6" id="KW-0812">Transmembrane</keyword>
<protein>
    <submittedName>
        <fullName evidence="8">DHA2 family efflux MFS transporter permease subunit</fullName>
    </submittedName>
</protein>
<proteinExistence type="predicted"/>
<accession>A0A7H1Q9I4</accession>
<evidence type="ECO:0000256" key="3">
    <source>
        <dbReference type="ARBA" id="ARBA00022989"/>
    </source>
</evidence>
<feature type="transmembrane region" description="Helical" evidence="6">
    <location>
        <begin position="204"/>
        <end position="224"/>
    </location>
</feature>
<feature type="transmembrane region" description="Helical" evidence="6">
    <location>
        <begin position="361"/>
        <end position="387"/>
    </location>
</feature>
<dbReference type="InterPro" id="IPR036259">
    <property type="entry name" value="MFS_trans_sf"/>
</dbReference>
<feature type="transmembrane region" description="Helical" evidence="6">
    <location>
        <begin position="490"/>
        <end position="514"/>
    </location>
</feature>
<evidence type="ECO:0000256" key="4">
    <source>
        <dbReference type="ARBA" id="ARBA00023136"/>
    </source>
</evidence>
<reference evidence="8 9" key="1">
    <citation type="submission" date="2020-04" db="EMBL/GenBank/DDBJ databases">
        <title>Characterization and engineering of Streptomyces griseofuscus DSM40191 as a potential heterologous host for expression of BGCs.</title>
        <authorList>
            <person name="Gren T."/>
            <person name="Whitford C.M."/>
            <person name="Mohite O.S."/>
            <person name="Joergensen T.S."/>
            <person name="Nielsen J.B."/>
            <person name="Lee S.Y."/>
            <person name="Weber T."/>
        </authorList>
    </citation>
    <scope>NUCLEOTIDE SEQUENCE [LARGE SCALE GENOMIC DNA]</scope>
    <source>
        <strain evidence="8 9">DSM 40191</strain>
    </source>
</reference>
<feature type="transmembrane region" description="Helical" evidence="6">
    <location>
        <begin position="168"/>
        <end position="192"/>
    </location>
</feature>
<keyword evidence="4 6" id="KW-0472">Membrane</keyword>
<evidence type="ECO:0000256" key="6">
    <source>
        <dbReference type="SAM" id="Phobius"/>
    </source>
</evidence>
<dbReference type="Pfam" id="PF07690">
    <property type="entry name" value="MFS_1"/>
    <property type="match status" value="1"/>
</dbReference>
<dbReference type="CDD" id="cd17321">
    <property type="entry name" value="MFS_MMR_MDR_like"/>
    <property type="match status" value="1"/>
</dbReference>
<dbReference type="Proteomes" id="UP000516422">
    <property type="component" value="Chromosome"/>
</dbReference>
<dbReference type="Gene3D" id="1.20.1720.10">
    <property type="entry name" value="Multidrug resistance protein D"/>
    <property type="match status" value="1"/>
</dbReference>
<feature type="transmembrane region" description="Helical" evidence="6">
    <location>
        <begin position="108"/>
        <end position="129"/>
    </location>
</feature>
<feature type="transmembrane region" description="Helical" evidence="6">
    <location>
        <begin position="271"/>
        <end position="296"/>
    </location>
</feature>
<evidence type="ECO:0000256" key="1">
    <source>
        <dbReference type="ARBA" id="ARBA00004651"/>
    </source>
</evidence>
<organism evidence="8 9">
    <name type="scientific">Streptomyces griseofuscus</name>
    <dbReference type="NCBI Taxonomy" id="146922"/>
    <lineage>
        <taxon>Bacteria</taxon>
        <taxon>Bacillati</taxon>
        <taxon>Actinomycetota</taxon>
        <taxon>Actinomycetes</taxon>
        <taxon>Kitasatosporales</taxon>
        <taxon>Streptomycetaceae</taxon>
        <taxon>Streptomyces</taxon>
    </lineage>
</organism>
<dbReference type="PRINTS" id="PR01036">
    <property type="entry name" value="TCRTETB"/>
</dbReference>
<dbReference type="AlphaFoldDB" id="A0A7H1Q9I4"/>
<keyword evidence="5" id="KW-0046">Antibiotic resistance</keyword>
<feature type="transmembrane region" description="Helical" evidence="6">
    <location>
        <begin position="332"/>
        <end position="355"/>
    </location>
</feature>
<dbReference type="GO" id="GO:0022857">
    <property type="term" value="F:transmembrane transporter activity"/>
    <property type="evidence" value="ECO:0007669"/>
    <property type="project" value="InterPro"/>
</dbReference>
<evidence type="ECO:0000256" key="2">
    <source>
        <dbReference type="ARBA" id="ARBA00022692"/>
    </source>
</evidence>
<evidence type="ECO:0000256" key="5">
    <source>
        <dbReference type="ARBA" id="ARBA00023251"/>
    </source>
</evidence>
<dbReference type="PROSITE" id="PS50850">
    <property type="entry name" value="MFS"/>
    <property type="match status" value="1"/>
</dbReference>